<dbReference type="STRING" id="75743.A0A401NLA7"/>
<dbReference type="PANTHER" id="PTHR10689:SF6">
    <property type="entry name" value="MICROSOMAL GLUTATHIONE S-TRANSFERASE 1"/>
    <property type="match status" value="1"/>
</dbReference>
<proteinExistence type="inferred from homology"/>
<comment type="similarity">
    <text evidence="2">Belongs to the MAPEG family.</text>
</comment>
<dbReference type="InterPro" id="IPR023352">
    <property type="entry name" value="MAPEG-like_dom_sf"/>
</dbReference>
<protein>
    <submittedName>
        <fullName evidence="6">Uncharacterized protein</fullName>
    </submittedName>
</protein>
<name>A0A401NLA7_SCYTO</name>
<evidence type="ECO:0000313" key="6">
    <source>
        <dbReference type="EMBL" id="GCB61654.1"/>
    </source>
</evidence>
<keyword evidence="7" id="KW-1185">Reference proteome</keyword>
<organism evidence="6 7">
    <name type="scientific">Scyliorhinus torazame</name>
    <name type="common">Cloudy catshark</name>
    <name type="synonym">Catulus torazame</name>
    <dbReference type="NCBI Taxonomy" id="75743"/>
    <lineage>
        <taxon>Eukaryota</taxon>
        <taxon>Metazoa</taxon>
        <taxon>Chordata</taxon>
        <taxon>Craniata</taxon>
        <taxon>Vertebrata</taxon>
        <taxon>Chondrichthyes</taxon>
        <taxon>Elasmobranchii</taxon>
        <taxon>Galeomorphii</taxon>
        <taxon>Galeoidea</taxon>
        <taxon>Carcharhiniformes</taxon>
        <taxon>Scyliorhinidae</taxon>
        <taxon>Scyliorhinus</taxon>
    </lineage>
</organism>
<sequence length="97" mass="10964">MEHTTSSALRVAERGAEIKVPAAEMSELIDSEVFLAYSTYSTIVLLKMLLMGPLTGYFRVTRKAFITAEDATAHGAKDEETTKKYMRTDPYVERVRR</sequence>
<dbReference type="SUPFAM" id="SSF161084">
    <property type="entry name" value="MAPEG domain-like"/>
    <property type="match status" value="1"/>
</dbReference>
<dbReference type="AlphaFoldDB" id="A0A401NLA7"/>
<dbReference type="PANTHER" id="PTHR10689">
    <property type="entry name" value="MICROSOMAL GLUTATHIONE S-TRANSFERASE 1"/>
    <property type="match status" value="1"/>
</dbReference>
<dbReference type="Proteomes" id="UP000288216">
    <property type="component" value="Unassembled WGS sequence"/>
</dbReference>
<dbReference type="InterPro" id="IPR040162">
    <property type="entry name" value="MGST1-like"/>
</dbReference>
<evidence type="ECO:0000313" key="7">
    <source>
        <dbReference type="Proteomes" id="UP000288216"/>
    </source>
</evidence>
<evidence type="ECO:0000256" key="1">
    <source>
        <dbReference type="ARBA" id="ARBA00004477"/>
    </source>
</evidence>
<dbReference type="GO" id="GO:0005739">
    <property type="term" value="C:mitochondrion"/>
    <property type="evidence" value="ECO:0007669"/>
    <property type="project" value="TreeGrafter"/>
</dbReference>
<accession>A0A401NLA7</accession>
<feature type="transmembrane region" description="Helical" evidence="5">
    <location>
        <begin position="34"/>
        <end position="58"/>
    </location>
</feature>
<dbReference type="Gene3D" id="1.20.120.550">
    <property type="entry name" value="Membrane associated eicosanoid/glutathione metabolism-like domain"/>
    <property type="match status" value="1"/>
</dbReference>
<feature type="region of interest" description="Disordered" evidence="4">
    <location>
        <begin position="76"/>
        <end position="97"/>
    </location>
</feature>
<evidence type="ECO:0000256" key="3">
    <source>
        <dbReference type="ARBA" id="ARBA00022824"/>
    </source>
</evidence>
<evidence type="ECO:0000256" key="2">
    <source>
        <dbReference type="ARBA" id="ARBA00010459"/>
    </source>
</evidence>
<gene>
    <name evidence="6" type="ORF">scyTo_0004133</name>
</gene>
<dbReference type="GO" id="GO:0005789">
    <property type="term" value="C:endoplasmic reticulum membrane"/>
    <property type="evidence" value="ECO:0007669"/>
    <property type="project" value="UniProtKB-SubCell"/>
</dbReference>
<comment type="subcellular location">
    <subcellularLocation>
        <location evidence="1">Endoplasmic reticulum membrane</location>
        <topology evidence="1">Multi-pass membrane protein</topology>
    </subcellularLocation>
</comment>
<keyword evidence="5" id="KW-1133">Transmembrane helix</keyword>
<dbReference type="OrthoDB" id="193139at2759"/>
<keyword evidence="3" id="KW-0256">Endoplasmic reticulum</keyword>
<reference evidence="6 7" key="1">
    <citation type="journal article" date="2018" name="Nat. Ecol. Evol.">
        <title>Shark genomes provide insights into elasmobranch evolution and the origin of vertebrates.</title>
        <authorList>
            <person name="Hara Y"/>
            <person name="Yamaguchi K"/>
            <person name="Onimaru K"/>
            <person name="Kadota M"/>
            <person name="Koyanagi M"/>
            <person name="Keeley SD"/>
            <person name="Tatsumi K"/>
            <person name="Tanaka K"/>
            <person name="Motone F"/>
            <person name="Kageyama Y"/>
            <person name="Nozu R"/>
            <person name="Adachi N"/>
            <person name="Nishimura O"/>
            <person name="Nakagawa R"/>
            <person name="Tanegashima C"/>
            <person name="Kiyatake I"/>
            <person name="Matsumoto R"/>
            <person name="Murakumo K"/>
            <person name="Nishida K"/>
            <person name="Terakita A"/>
            <person name="Kuratani S"/>
            <person name="Sato K"/>
            <person name="Hyodo S Kuraku.S."/>
        </authorList>
    </citation>
    <scope>NUCLEOTIDE SEQUENCE [LARGE SCALE GENOMIC DNA]</scope>
</reference>
<evidence type="ECO:0000256" key="5">
    <source>
        <dbReference type="SAM" id="Phobius"/>
    </source>
</evidence>
<comment type="caution">
    <text evidence="6">The sequence shown here is derived from an EMBL/GenBank/DDBJ whole genome shotgun (WGS) entry which is preliminary data.</text>
</comment>
<dbReference type="GO" id="GO:0004364">
    <property type="term" value="F:glutathione transferase activity"/>
    <property type="evidence" value="ECO:0007669"/>
    <property type="project" value="TreeGrafter"/>
</dbReference>
<evidence type="ECO:0000256" key="4">
    <source>
        <dbReference type="SAM" id="MobiDB-lite"/>
    </source>
</evidence>
<keyword evidence="5" id="KW-0472">Membrane</keyword>
<dbReference type="EMBL" id="BFAA01001196">
    <property type="protein sequence ID" value="GCB61654.1"/>
    <property type="molecule type" value="Genomic_DNA"/>
</dbReference>
<keyword evidence="5" id="KW-0812">Transmembrane</keyword>
<dbReference type="OMA" id="MAHTINT"/>